<evidence type="ECO:0000313" key="2">
    <source>
        <dbReference type="Proteomes" id="UP000232693"/>
    </source>
</evidence>
<organism evidence="1 2">
    <name type="scientific">Kangiella profundi</name>
    <dbReference type="NCBI Taxonomy" id="1561924"/>
    <lineage>
        <taxon>Bacteria</taxon>
        <taxon>Pseudomonadati</taxon>
        <taxon>Pseudomonadota</taxon>
        <taxon>Gammaproteobacteria</taxon>
        <taxon>Kangiellales</taxon>
        <taxon>Kangiellaceae</taxon>
        <taxon>Kangiella</taxon>
    </lineage>
</organism>
<protein>
    <submittedName>
        <fullName evidence="1">Transglutaminase</fullName>
    </submittedName>
</protein>
<dbReference type="Proteomes" id="UP000232693">
    <property type="component" value="Chromosome"/>
</dbReference>
<dbReference type="SUPFAM" id="SSF54001">
    <property type="entry name" value="Cysteine proteinases"/>
    <property type="match status" value="1"/>
</dbReference>
<name>A0A2K9ABW4_9GAMM</name>
<gene>
    <name evidence="1" type="ORF">CW740_06510</name>
</gene>
<dbReference type="Pfam" id="PF01841">
    <property type="entry name" value="Transglut_core"/>
    <property type="match status" value="1"/>
</dbReference>
<dbReference type="InterPro" id="IPR038765">
    <property type="entry name" value="Papain-like_cys_pep_sf"/>
</dbReference>
<dbReference type="Gene3D" id="3.10.620.30">
    <property type="match status" value="1"/>
</dbReference>
<dbReference type="EMBL" id="CP025120">
    <property type="protein sequence ID" value="AUD78917.1"/>
    <property type="molecule type" value="Genomic_DNA"/>
</dbReference>
<dbReference type="KEGG" id="kpd:CW740_06510"/>
<keyword evidence="2" id="KW-1185">Reference proteome</keyword>
<dbReference type="RefSeq" id="WP_106646761.1">
    <property type="nucleotide sequence ID" value="NZ_BMGO01000001.1"/>
</dbReference>
<accession>A0A2K9ABW4</accession>
<evidence type="ECO:0000313" key="1">
    <source>
        <dbReference type="EMBL" id="AUD78917.1"/>
    </source>
</evidence>
<proteinExistence type="predicted"/>
<reference evidence="1 2" key="1">
    <citation type="submission" date="2017-12" db="EMBL/GenBank/DDBJ databases">
        <title>Kangiella profundi FT102 completed genome.</title>
        <authorList>
            <person name="Xu J."/>
            <person name="Wang J."/>
            <person name="Lu Y."/>
        </authorList>
    </citation>
    <scope>NUCLEOTIDE SEQUENCE [LARGE SCALE GENOMIC DNA]</scope>
    <source>
        <strain evidence="1 2">FT102</strain>
    </source>
</reference>
<dbReference type="PANTHER" id="PTHR33490">
    <property type="entry name" value="BLR5614 PROTEIN-RELATED"/>
    <property type="match status" value="1"/>
</dbReference>
<dbReference type="SMART" id="SM00460">
    <property type="entry name" value="TGc"/>
    <property type="match status" value="1"/>
</dbReference>
<sequence>MTRPTTLFKQRYFLFCALILAVVALLWLGLRESSSQYRWDAASIKPFKQWYQINWHNQAVGRASVELERTDDQISVIENDFLEGRVQGRRFHFRYIREFNFSNQPPYQLISGKLYTEEPKLKVEASFINDEQLQLEEWRNGKHYQKSLATVDYTLQDYFYVSSYLERTPQPAKTFQAETLNTRDFVVETTDYELISAKPHQSSVTLQQRHPNEEVSWHQVARDGSFKLHSFANGMEYVASSRRVTLNPEMQDDLYLNSGVVVDKPLGAANQIKSVTLSLLNGELDWFRHHPAVSVNRENQTIQLSTGSQYKASDEELERIAAIETKLNPIAKTLALEATANVDNDWLKVQKLVGFVYDYLNYQPVPAGFNIDDILRSRVGDCTEYSQLLIEMLAAANIPAREVNGLVYLGDHEKRFGGHVWVEALVDGYWVAVDPTWNLVEVTSTHIPAAMSFDSRETEGNTRFAFKLEEIHYKAENSKESKRL</sequence>
<dbReference type="InterPro" id="IPR002931">
    <property type="entry name" value="Transglutaminase-like"/>
</dbReference>
<dbReference type="OrthoDB" id="9804872at2"/>
<dbReference type="AlphaFoldDB" id="A0A2K9ABW4"/>